<dbReference type="EMBL" id="KZ805330">
    <property type="protein sequence ID" value="PVI03525.1"/>
    <property type="molecule type" value="Genomic_DNA"/>
</dbReference>
<keyword evidence="3" id="KW-1185">Reference proteome</keyword>
<reference evidence="2 3" key="1">
    <citation type="journal article" date="2018" name="Sci. Rep.">
        <title>Comparative genomics provides insights into the lifestyle and reveals functional heterogeneity of dark septate endophytic fungi.</title>
        <authorList>
            <person name="Knapp D.G."/>
            <person name="Nemeth J.B."/>
            <person name="Barry K."/>
            <person name="Hainaut M."/>
            <person name="Henrissat B."/>
            <person name="Johnson J."/>
            <person name="Kuo A."/>
            <person name="Lim J.H.P."/>
            <person name="Lipzen A."/>
            <person name="Nolan M."/>
            <person name="Ohm R.A."/>
            <person name="Tamas L."/>
            <person name="Grigoriev I.V."/>
            <person name="Spatafora J.W."/>
            <person name="Nagy L.G."/>
            <person name="Kovacs G.M."/>
        </authorList>
    </citation>
    <scope>NUCLEOTIDE SEQUENCE [LARGE SCALE GENOMIC DNA]</scope>
    <source>
        <strain evidence="2 3">DSE2036</strain>
    </source>
</reference>
<name>A0A2V1E261_9PLEO</name>
<accession>A0A2V1E261</accession>
<feature type="region of interest" description="Disordered" evidence="1">
    <location>
        <begin position="175"/>
        <end position="199"/>
    </location>
</feature>
<organism evidence="2 3">
    <name type="scientific">Periconia macrospinosa</name>
    <dbReference type="NCBI Taxonomy" id="97972"/>
    <lineage>
        <taxon>Eukaryota</taxon>
        <taxon>Fungi</taxon>
        <taxon>Dikarya</taxon>
        <taxon>Ascomycota</taxon>
        <taxon>Pezizomycotina</taxon>
        <taxon>Dothideomycetes</taxon>
        <taxon>Pleosporomycetidae</taxon>
        <taxon>Pleosporales</taxon>
        <taxon>Massarineae</taxon>
        <taxon>Periconiaceae</taxon>
        <taxon>Periconia</taxon>
    </lineage>
</organism>
<evidence type="ECO:0000256" key="1">
    <source>
        <dbReference type="SAM" id="MobiDB-lite"/>
    </source>
</evidence>
<sequence length="253" mass="27701">MAPSPPTVVHPPCTLPALLSHLLDSRAHSTGNVTTHVNLIVCSARAAFLHHLLASLEQKHGNEHQEQSPSSMELEHLIMPTLRNLATARHVHVSYCASVQALLAYLSTYSGAAAKDTGSHPRWRHEQIVLVNPLALHASTVSFSAQGLSRTFAVAVETATRLGAGLIVAECEKLSTNESSQQPDDMGVVTQRDEEQPDRNSIVDLDPWEHEVPILSPSTKKFGSGHSERPWAGRTVSVKRIVVRWFVFQELKA</sequence>
<evidence type="ECO:0000313" key="3">
    <source>
        <dbReference type="Proteomes" id="UP000244855"/>
    </source>
</evidence>
<evidence type="ECO:0000313" key="2">
    <source>
        <dbReference type="EMBL" id="PVI03525.1"/>
    </source>
</evidence>
<protein>
    <submittedName>
        <fullName evidence="2">Uncharacterized protein</fullName>
    </submittedName>
</protein>
<proteinExistence type="predicted"/>
<dbReference type="Proteomes" id="UP000244855">
    <property type="component" value="Unassembled WGS sequence"/>
</dbReference>
<dbReference type="OrthoDB" id="5391496at2759"/>
<dbReference type="AlphaFoldDB" id="A0A2V1E261"/>
<gene>
    <name evidence="2" type="ORF">DM02DRAFT_245957</name>
</gene>